<organism evidence="3 4">
    <name type="scientific">Coniophora puteana (strain RWD-64-598)</name>
    <name type="common">Brown rot fungus</name>
    <dbReference type="NCBI Taxonomy" id="741705"/>
    <lineage>
        <taxon>Eukaryota</taxon>
        <taxon>Fungi</taxon>
        <taxon>Dikarya</taxon>
        <taxon>Basidiomycota</taxon>
        <taxon>Agaricomycotina</taxon>
        <taxon>Agaricomycetes</taxon>
        <taxon>Agaricomycetidae</taxon>
        <taxon>Boletales</taxon>
        <taxon>Coniophorineae</taxon>
        <taxon>Coniophoraceae</taxon>
        <taxon>Coniophora</taxon>
    </lineage>
</organism>
<feature type="region of interest" description="Disordered" evidence="1">
    <location>
        <begin position="1"/>
        <end position="80"/>
    </location>
</feature>
<accession>R7SDA2</accession>
<dbReference type="SUPFAM" id="SSF55658">
    <property type="entry name" value="L9 N-domain-like"/>
    <property type="match status" value="1"/>
</dbReference>
<evidence type="ECO:0000259" key="2">
    <source>
        <dbReference type="Pfam" id="PF01693"/>
    </source>
</evidence>
<sequence>MPRRVIKTKTTTTTTTVRTVYESTSPPATHPSSPPPSAHTTAASALPARESTHSETPSVSSHDDRVSHASPTPPAVSSLLNTTRAPAPQLDNAHDWRADSPPIIYTHENAVYNHRNVCHPDNIPRRPPHAEKSYVVYAGLQTGIFYTWPQAEARVKHVSSARHKGFADHADAKVLVTGKTASFKQLLWERDHVNGSFFPVM</sequence>
<feature type="compositionally biased region" description="Pro residues" evidence="1">
    <location>
        <begin position="28"/>
        <end position="37"/>
    </location>
</feature>
<evidence type="ECO:0000313" key="4">
    <source>
        <dbReference type="Proteomes" id="UP000053558"/>
    </source>
</evidence>
<proteinExistence type="predicted"/>
<dbReference type="InterPro" id="IPR009027">
    <property type="entry name" value="Ribosomal_bL9/RNase_H1_N"/>
</dbReference>
<name>R7SDA2_CONPW</name>
<protein>
    <recommendedName>
        <fullName evidence="2">Ribonuclease H1 N-terminal domain-containing protein</fullName>
    </recommendedName>
</protein>
<reference evidence="4" key="1">
    <citation type="journal article" date="2012" name="Science">
        <title>The Paleozoic origin of enzymatic lignin decomposition reconstructed from 31 fungal genomes.</title>
        <authorList>
            <person name="Floudas D."/>
            <person name="Binder M."/>
            <person name="Riley R."/>
            <person name="Barry K."/>
            <person name="Blanchette R.A."/>
            <person name="Henrissat B."/>
            <person name="Martinez A.T."/>
            <person name="Otillar R."/>
            <person name="Spatafora J.W."/>
            <person name="Yadav J.S."/>
            <person name="Aerts A."/>
            <person name="Benoit I."/>
            <person name="Boyd A."/>
            <person name="Carlson A."/>
            <person name="Copeland A."/>
            <person name="Coutinho P.M."/>
            <person name="de Vries R.P."/>
            <person name="Ferreira P."/>
            <person name="Findley K."/>
            <person name="Foster B."/>
            <person name="Gaskell J."/>
            <person name="Glotzer D."/>
            <person name="Gorecki P."/>
            <person name="Heitman J."/>
            <person name="Hesse C."/>
            <person name="Hori C."/>
            <person name="Igarashi K."/>
            <person name="Jurgens J.A."/>
            <person name="Kallen N."/>
            <person name="Kersten P."/>
            <person name="Kohler A."/>
            <person name="Kuees U."/>
            <person name="Kumar T.K.A."/>
            <person name="Kuo A."/>
            <person name="LaButti K."/>
            <person name="Larrondo L.F."/>
            <person name="Lindquist E."/>
            <person name="Ling A."/>
            <person name="Lombard V."/>
            <person name="Lucas S."/>
            <person name="Lundell T."/>
            <person name="Martin R."/>
            <person name="McLaughlin D.J."/>
            <person name="Morgenstern I."/>
            <person name="Morin E."/>
            <person name="Murat C."/>
            <person name="Nagy L.G."/>
            <person name="Nolan M."/>
            <person name="Ohm R.A."/>
            <person name="Patyshakuliyeva A."/>
            <person name="Rokas A."/>
            <person name="Ruiz-Duenas F.J."/>
            <person name="Sabat G."/>
            <person name="Salamov A."/>
            <person name="Samejima M."/>
            <person name="Schmutz J."/>
            <person name="Slot J.C."/>
            <person name="St John F."/>
            <person name="Stenlid J."/>
            <person name="Sun H."/>
            <person name="Sun S."/>
            <person name="Syed K."/>
            <person name="Tsang A."/>
            <person name="Wiebenga A."/>
            <person name="Young D."/>
            <person name="Pisabarro A."/>
            <person name="Eastwood D.C."/>
            <person name="Martin F."/>
            <person name="Cullen D."/>
            <person name="Grigoriev I.V."/>
            <person name="Hibbett D.S."/>
        </authorList>
    </citation>
    <scope>NUCLEOTIDE SEQUENCE [LARGE SCALE GENOMIC DNA]</scope>
    <source>
        <strain evidence="4">RWD-64-598 SS2</strain>
    </source>
</reference>
<dbReference type="AlphaFoldDB" id="R7SDA2"/>
<gene>
    <name evidence="3" type="ORF">CONPUDRAFT_160393</name>
</gene>
<dbReference type="RefSeq" id="XP_007775716.1">
    <property type="nucleotide sequence ID" value="XM_007777526.1"/>
</dbReference>
<evidence type="ECO:0000256" key="1">
    <source>
        <dbReference type="SAM" id="MobiDB-lite"/>
    </source>
</evidence>
<dbReference type="Gene3D" id="3.40.970.10">
    <property type="entry name" value="Ribonuclease H1, N-terminal domain"/>
    <property type="match status" value="1"/>
</dbReference>
<feature type="compositionally biased region" description="Low complexity" evidence="1">
    <location>
        <begin position="38"/>
        <end position="48"/>
    </location>
</feature>
<feature type="domain" description="Ribonuclease H1 N-terminal" evidence="2">
    <location>
        <begin position="133"/>
        <end position="173"/>
    </location>
</feature>
<feature type="compositionally biased region" description="Low complexity" evidence="1">
    <location>
        <begin position="8"/>
        <end position="27"/>
    </location>
</feature>
<dbReference type="Proteomes" id="UP000053558">
    <property type="component" value="Unassembled WGS sequence"/>
</dbReference>
<evidence type="ECO:0000313" key="3">
    <source>
        <dbReference type="EMBL" id="EIW74143.1"/>
    </source>
</evidence>
<dbReference type="EMBL" id="JH711594">
    <property type="protein sequence ID" value="EIW74143.1"/>
    <property type="molecule type" value="Genomic_DNA"/>
</dbReference>
<dbReference type="Pfam" id="PF01693">
    <property type="entry name" value="Cauli_VI"/>
    <property type="match status" value="1"/>
</dbReference>
<dbReference type="InterPro" id="IPR037056">
    <property type="entry name" value="RNase_H1_N_sf"/>
</dbReference>
<dbReference type="KEGG" id="cput:CONPUDRAFT_160393"/>
<keyword evidence="4" id="KW-1185">Reference proteome</keyword>
<dbReference type="InterPro" id="IPR011320">
    <property type="entry name" value="RNase_H1_N"/>
</dbReference>
<dbReference type="GeneID" id="19204290"/>